<accession>A0ACB8UTK9</accession>
<name>A0ACB8UTK9_9EURO</name>
<evidence type="ECO:0000313" key="1">
    <source>
        <dbReference type="EMBL" id="KAI2384538.1"/>
    </source>
</evidence>
<dbReference type="EMBL" id="JALBCA010000071">
    <property type="protein sequence ID" value="KAI2384538.1"/>
    <property type="molecule type" value="Genomic_DNA"/>
</dbReference>
<sequence>MGRFAFLSIALLSVQALLAQAEDATPDAPVNVAEDAVKEMPTINVNVSTTFPNSEVFGVKLVNGLPTNAQLKFINNEPEPVTVSVIGGSLWTLSTPAQNVRNLTTSRPGIEVASNSEATIGYDISTELLPQDLALNLAAVVSRKDGLLFTIPAFDGPVSIVEPAMSIFDPQVIFLYVVVLGSFVGACYLFYTLWIAPYFPQKRKPAKTHDRTKKSSRDQIGVDSGDQAPETPAVAKSYDTEWIPAHHINRPEARKVKSGSGKAKNRA</sequence>
<reference evidence="1" key="1">
    <citation type="journal article" date="2022" name="bioRxiv">
        <title>Population genetic analysis of Ophidiomyces ophidiicola, the causative agent of snake fungal disease, indicates recent introductions to the USA.</title>
        <authorList>
            <person name="Ladner J.T."/>
            <person name="Palmer J.M."/>
            <person name="Ettinger C.L."/>
            <person name="Stajich J.E."/>
            <person name="Farrell T.M."/>
            <person name="Glorioso B.M."/>
            <person name="Lawson B."/>
            <person name="Price S.J."/>
            <person name="Stengle A.G."/>
            <person name="Grear D.A."/>
            <person name="Lorch J.M."/>
        </authorList>
    </citation>
    <scope>NUCLEOTIDE SEQUENCE</scope>
    <source>
        <strain evidence="1">NWHC 24266-5</strain>
    </source>
</reference>
<protein>
    <submittedName>
        <fullName evidence="1">Uncharacterized protein</fullName>
    </submittedName>
</protein>
<proteinExistence type="predicted"/>
<organism evidence="1">
    <name type="scientific">Ophidiomyces ophidiicola</name>
    <dbReference type="NCBI Taxonomy" id="1387563"/>
    <lineage>
        <taxon>Eukaryota</taxon>
        <taxon>Fungi</taxon>
        <taxon>Dikarya</taxon>
        <taxon>Ascomycota</taxon>
        <taxon>Pezizomycotina</taxon>
        <taxon>Eurotiomycetes</taxon>
        <taxon>Eurotiomycetidae</taxon>
        <taxon>Onygenales</taxon>
        <taxon>Onygenaceae</taxon>
        <taxon>Ophidiomyces</taxon>
    </lineage>
</organism>
<comment type="caution">
    <text evidence="1">The sequence shown here is derived from an EMBL/GenBank/DDBJ whole genome shotgun (WGS) entry which is preliminary data.</text>
</comment>
<gene>
    <name evidence="1" type="ORF">LOY88_004586</name>
</gene>